<organism evidence="5 6">
    <name type="scientific">Paenibacillus aceti</name>
    <dbReference type="NCBI Taxonomy" id="1820010"/>
    <lineage>
        <taxon>Bacteria</taxon>
        <taxon>Bacillati</taxon>
        <taxon>Bacillota</taxon>
        <taxon>Bacilli</taxon>
        <taxon>Bacillales</taxon>
        <taxon>Paenibacillaceae</taxon>
        <taxon>Paenibacillus</taxon>
    </lineage>
</organism>
<name>A0ABQ1W0X6_9BACL</name>
<evidence type="ECO:0000259" key="4">
    <source>
        <dbReference type="Pfam" id="PF22725"/>
    </source>
</evidence>
<dbReference type="Proteomes" id="UP000608420">
    <property type="component" value="Unassembled WGS sequence"/>
</dbReference>
<evidence type="ECO:0000256" key="2">
    <source>
        <dbReference type="ARBA" id="ARBA00023002"/>
    </source>
</evidence>
<reference evidence="6" key="1">
    <citation type="journal article" date="2019" name="Int. J. Syst. Evol. Microbiol.">
        <title>The Global Catalogue of Microorganisms (GCM) 10K type strain sequencing project: providing services to taxonomists for standard genome sequencing and annotation.</title>
        <authorList>
            <consortium name="The Broad Institute Genomics Platform"/>
            <consortium name="The Broad Institute Genome Sequencing Center for Infectious Disease"/>
            <person name="Wu L."/>
            <person name="Ma J."/>
        </authorList>
    </citation>
    <scope>NUCLEOTIDE SEQUENCE [LARGE SCALE GENOMIC DNA]</scope>
    <source>
        <strain evidence="6">CGMCC 1.15420</strain>
    </source>
</reference>
<dbReference type="InterPro" id="IPR036291">
    <property type="entry name" value="NAD(P)-bd_dom_sf"/>
</dbReference>
<dbReference type="InterPro" id="IPR030827">
    <property type="entry name" value="Myo_inos_IolG"/>
</dbReference>
<evidence type="ECO:0000259" key="3">
    <source>
        <dbReference type="Pfam" id="PF01408"/>
    </source>
</evidence>
<keyword evidence="2" id="KW-0560">Oxidoreductase</keyword>
<dbReference type="InterPro" id="IPR000683">
    <property type="entry name" value="Gfo/Idh/MocA-like_OxRdtase_N"/>
</dbReference>
<dbReference type="SUPFAM" id="SSF55347">
    <property type="entry name" value="Glyceraldehyde-3-phosphate dehydrogenase-like, C-terminal domain"/>
    <property type="match status" value="1"/>
</dbReference>
<proteinExistence type="inferred from homology"/>
<dbReference type="InterPro" id="IPR055170">
    <property type="entry name" value="GFO_IDH_MocA-like_dom"/>
</dbReference>
<comment type="similarity">
    <text evidence="1">Belongs to the Gfo/Idh/MocA family.</text>
</comment>
<feature type="domain" description="Gfo/Idh/MocA-like oxidoreductase N-terminal" evidence="3">
    <location>
        <begin position="5"/>
        <end position="121"/>
    </location>
</feature>
<comment type="caution">
    <text evidence="5">The sequence shown here is derived from an EMBL/GenBank/DDBJ whole genome shotgun (WGS) entry which is preliminary data.</text>
</comment>
<dbReference type="SUPFAM" id="SSF51735">
    <property type="entry name" value="NAD(P)-binding Rossmann-fold domains"/>
    <property type="match status" value="1"/>
</dbReference>
<dbReference type="Pfam" id="PF22725">
    <property type="entry name" value="GFO_IDH_MocA_C3"/>
    <property type="match status" value="1"/>
</dbReference>
<dbReference type="PANTHER" id="PTHR42840:SF3">
    <property type="entry name" value="BINDING ROSSMANN FOLD OXIDOREDUCTASE, PUTATIVE (AFU_ORTHOLOGUE AFUA_2G10240)-RELATED"/>
    <property type="match status" value="1"/>
</dbReference>
<gene>
    <name evidence="5" type="ORF">GCM10010913_33990</name>
</gene>
<dbReference type="Pfam" id="PF01408">
    <property type="entry name" value="GFO_IDH_MocA"/>
    <property type="match status" value="1"/>
</dbReference>
<dbReference type="PANTHER" id="PTHR42840">
    <property type="entry name" value="NAD(P)-BINDING ROSSMANN-FOLD SUPERFAMILY PROTEIN-RELATED"/>
    <property type="match status" value="1"/>
</dbReference>
<dbReference type="Gene3D" id="3.30.360.10">
    <property type="entry name" value="Dihydrodipicolinate Reductase, domain 2"/>
    <property type="match status" value="1"/>
</dbReference>
<evidence type="ECO:0000313" key="6">
    <source>
        <dbReference type="Proteomes" id="UP000608420"/>
    </source>
</evidence>
<sequence length="332" mass="37268">MSKISISLIGFGRIGQVHMNHLLKNERYSIKSVCDIKPARDFAQRYPNIEYVQDYRDVLADEEVDAVLICTPTSLHPEMIKAAAQANKHILCEKPIGSDLDAIMDAYHEVKKHNIVFQLGFNRRFDDDFLSIKGQIDKIGVPHILKITSRDPEAPGLDYVKDSGGLFMDMAIHDFDMARNMFGEIEEVYVSGARLINPDYAQYGDIDTAITTLKFANGVIGVIDNSRQAVYGYDQRLEAFGSEGMLQNANHSDFNTVYSSNQGIQSEKPQYFFLQRYMKSYATEAKFFADSIQNNAEVACTIIDGIMAVKVAQAARQSLVTGKPVRVERVPD</sequence>
<dbReference type="RefSeq" id="WP_120461637.1">
    <property type="nucleotide sequence ID" value="NZ_BMIW01000027.1"/>
</dbReference>
<evidence type="ECO:0000313" key="5">
    <source>
        <dbReference type="EMBL" id="GGG09378.1"/>
    </source>
</evidence>
<evidence type="ECO:0000256" key="1">
    <source>
        <dbReference type="ARBA" id="ARBA00010928"/>
    </source>
</evidence>
<protein>
    <submittedName>
        <fullName evidence="5">Inositol 2-dehydrogenase</fullName>
    </submittedName>
</protein>
<feature type="domain" description="GFO/IDH/MocA-like oxidoreductase" evidence="4">
    <location>
        <begin position="138"/>
        <end position="246"/>
    </location>
</feature>
<dbReference type="NCBIfam" id="TIGR04380">
    <property type="entry name" value="myo_inos_iolG"/>
    <property type="match status" value="1"/>
</dbReference>
<keyword evidence="6" id="KW-1185">Reference proteome</keyword>
<dbReference type="Gene3D" id="3.40.50.720">
    <property type="entry name" value="NAD(P)-binding Rossmann-like Domain"/>
    <property type="match status" value="1"/>
</dbReference>
<dbReference type="EMBL" id="BMIW01000027">
    <property type="protein sequence ID" value="GGG09378.1"/>
    <property type="molecule type" value="Genomic_DNA"/>
</dbReference>
<accession>A0ABQ1W0X6</accession>